<dbReference type="Pfam" id="PF02515">
    <property type="entry name" value="CoA_transf_3"/>
    <property type="match status" value="1"/>
</dbReference>
<dbReference type="PANTHER" id="PTHR48207">
    <property type="entry name" value="SUCCINATE--HYDROXYMETHYLGLUTARATE COA-TRANSFERASE"/>
    <property type="match status" value="1"/>
</dbReference>
<reference evidence="3" key="1">
    <citation type="submission" date="2017-05" db="EMBL/GenBank/DDBJ databases">
        <authorList>
            <person name="Rodrigo-Torres L."/>
            <person name="Arahal R. D."/>
            <person name="Lucena T."/>
        </authorList>
    </citation>
    <scope>NUCLEOTIDE SEQUENCE [LARGE SCALE GENOMIC DNA]</scope>
    <source>
        <strain evidence="3">CECT 8649</strain>
    </source>
</reference>
<dbReference type="EMBL" id="FXXP01000004">
    <property type="protein sequence ID" value="SMX30386.1"/>
    <property type="molecule type" value="Genomic_DNA"/>
</dbReference>
<keyword evidence="1 2" id="KW-0808">Transferase</keyword>
<dbReference type="Gene3D" id="3.40.50.10540">
    <property type="entry name" value="Crotonobetainyl-coa:carnitine coa-transferase, domain 1"/>
    <property type="match status" value="1"/>
</dbReference>
<sequence>MESSSNHPNTALAGVKVLDLSRVLAGPWATQILADLGAEVFKIENPKGGDDTRVWGPPFVDDEVNNRRDAAYYTCANRNKESVCIDLSKPDGAELIKRLAAEADILVENFKVGGLKKYGLDYDSIKEVNPRIVYCSVTGFSQSGPYAHRPGYDFLLQGMGGLMSITGNSDEGEPLKAGVAVCDLFTGMYAAVAILAALNHQRVTGEGQHLDCSLMASQVAMLANQGASFLIGGQVPKQMGNKHPSVVPYQVFPVADGHVIITCGNDRQFAAMCKEIAPPGFAEDPRFATNEMRILNRDALESEIINFLSCFTRSEILMLLENCGVPAGPINSISDVFDDPQVQEMGMRIDLDRKDGQKIPTVAFPVQMSATPAAYLKAPPTLGADTAEVLERRLNLSKREISELRSAGVLG</sequence>
<dbReference type="AlphaFoldDB" id="A0A238JKR6"/>
<dbReference type="Gene3D" id="3.30.1540.10">
    <property type="entry name" value="formyl-coa transferase, domain 3"/>
    <property type="match status" value="1"/>
</dbReference>
<dbReference type="SUPFAM" id="SSF89796">
    <property type="entry name" value="CoA-transferase family III (CaiB/BaiF)"/>
    <property type="match status" value="1"/>
</dbReference>
<dbReference type="InterPro" id="IPR003673">
    <property type="entry name" value="CoA-Trfase_fam_III"/>
</dbReference>
<dbReference type="EC" id="2.8.3.15" evidence="2"/>
<dbReference type="OrthoDB" id="7208981at2"/>
<evidence type="ECO:0000313" key="3">
    <source>
        <dbReference type="Proteomes" id="UP000225972"/>
    </source>
</evidence>
<dbReference type="InterPro" id="IPR023606">
    <property type="entry name" value="CoA-Trfase_III_dom_1_sf"/>
</dbReference>
<keyword evidence="3" id="KW-1185">Reference proteome</keyword>
<dbReference type="InterPro" id="IPR044855">
    <property type="entry name" value="CoA-Trfase_III_dom3_sf"/>
</dbReference>
<protein>
    <submittedName>
        <fullName evidence="2">Succinyl-CoA:(R)-benzylsuccinate CoA-transferase subunit BbsF</fullName>
        <ecNumber evidence="2">2.8.3.15</ecNumber>
    </submittedName>
</protein>
<gene>
    <name evidence="2" type="primary">bbsF_3</name>
    <name evidence="2" type="ORF">TRP8649_04529</name>
</gene>
<organism evidence="2 3">
    <name type="scientific">Pelagimonas phthalicica</name>
    <dbReference type="NCBI Taxonomy" id="1037362"/>
    <lineage>
        <taxon>Bacteria</taxon>
        <taxon>Pseudomonadati</taxon>
        <taxon>Pseudomonadota</taxon>
        <taxon>Alphaproteobacteria</taxon>
        <taxon>Rhodobacterales</taxon>
        <taxon>Roseobacteraceae</taxon>
        <taxon>Pelagimonas</taxon>
    </lineage>
</organism>
<evidence type="ECO:0000256" key="1">
    <source>
        <dbReference type="ARBA" id="ARBA00022679"/>
    </source>
</evidence>
<name>A0A238JKR6_9RHOB</name>
<dbReference type="Proteomes" id="UP000225972">
    <property type="component" value="Unassembled WGS sequence"/>
</dbReference>
<dbReference type="PANTHER" id="PTHR48207:SF3">
    <property type="entry name" value="SUCCINATE--HYDROXYMETHYLGLUTARATE COA-TRANSFERASE"/>
    <property type="match status" value="1"/>
</dbReference>
<dbReference type="RefSeq" id="WP_099249533.1">
    <property type="nucleotide sequence ID" value="NZ_FXXP01000004.1"/>
</dbReference>
<dbReference type="InterPro" id="IPR050483">
    <property type="entry name" value="CoA-transferase_III_domain"/>
</dbReference>
<dbReference type="GO" id="GO:0033877">
    <property type="term" value="F:succinyl-CoA:(R)-benzylsuccinate CoA-transferase activity"/>
    <property type="evidence" value="ECO:0007669"/>
    <property type="project" value="UniProtKB-EC"/>
</dbReference>
<evidence type="ECO:0000313" key="2">
    <source>
        <dbReference type="EMBL" id="SMX30386.1"/>
    </source>
</evidence>
<proteinExistence type="predicted"/>
<accession>A0A238JKR6</accession>